<name>A0A6B0SAF1_9CETA</name>
<dbReference type="Pfam" id="PF07686">
    <property type="entry name" value="V-set"/>
    <property type="match status" value="2"/>
</dbReference>
<feature type="chain" id="PRO_5025591440" description="Ig-like domain-containing protein" evidence="6">
    <location>
        <begin position="20"/>
        <end position="400"/>
    </location>
</feature>
<dbReference type="EMBL" id="VBQZ03000431">
    <property type="protein sequence ID" value="MXQ99372.1"/>
    <property type="molecule type" value="Genomic_DNA"/>
</dbReference>
<dbReference type="GO" id="GO:0002250">
    <property type="term" value="P:adaptive immune response"/>
    <property type="evidence" value="ECO:0007669"/>
    <property type="project" value="UniProtKB-KW"/>
</dbReference>
<keyword evidence="3" id="KW-0675">Receptor</keyword>
<dbReference type="AlphaFoldDB" id="A0A6B0SAF1"/>
<dbReference type="InterPro" id="IPR007110">
    <property type="entry name" value="Ig-like_dom"/>
</dbReference>
<feature type="domain" description="Ig-like" evidence="7">
    <location>
        <begin position="289"/>
        <end position="400"/>
    </location>
</feature>
<keyword evidence="5" id="KW-0391">Immunity</keyword>
<accession>A0A6B0SAF1</accession>
<dbReference type="InterPro" id="IPR036179">
    <property type="entry name" value="Ig-like_dom_sf"/>
</dbReference>
<keyword evidence="2" id="KW-1064">Adaptive immunity</keyword>
<evidence type="ECO:0000256" key="3">
    <source>
        <dbReference type="ARBA" id="ARBA00023170"/>
    </source>
</evidence>
<dbReference type="PANTHER" id="PTHR19367:SF43">
    <property type="entry name" value="T CELL RECEPTOR ALPHA VARIABLE 6-4-RELATED"/>
    <property type="match status" value="1"/>
</dbReference>
<dbReference type="InterPro" id="IPR051287">
    <property type="entry name" value="TCR_variable_region"/>
</dbReference>
<dbReference type="CDD" id="cd04983">
    <property type="entry name" value="IgV_TCR_alpha"/>
    <property type="match status" value="1"/>
</dbReference>
<protein>
    <recommendedName>
        <fullName evidence="7">Ig-like domain-containing protein</fullName>
    </recommendedName>
</protein>
<evidence type="ECO:0000256" key="6">
    <source>
        <dbReference type="SAM" id="SignalP"/>
    </source>
</evidence>
<dbReference type="InterPro" id="IPR013783">
    <property type="entry name" value="Ig-like_fold"/>
</dbReference>
<sequence length="400" mass="44485">MRLVTVVTVFLTLGTVVDAKTTQPNSMDCAEGENVNLPCNHSTIRGDEYVHWYQQNPNQSPQGDHSEKTSQCFHCSAMLLLLISILGMIFALRDSRGQSVTQPDDPVLVSEGTSLELKCNYSYGATPYLFWYVQYPRQRPQLLLKYFSGNTVVQGIRGFVAEFKSSDFSFNLRKLSVHWSDSAEYFCADGKNCIRSFYSPCVLKDLEHNEYSGEREEGEGGSVLVAYLAYTASICHFTVISTFLPLKSQELHSGDTPEMSSSPGLVTVILLMLEKYAQGDTEFFFIICPGQTHGNSVTQMDGHVSRSEGTSVTINCTYSTSGYPNLFWYVQYPGEGPQLLLKAMKANDKGTNKGFEATYNTETTSFHLEKASGQESDSAVYYCAWRDTVTETAGGAEHKL</sequence>
<feature type="signal peptide" evidence="6">
    <location>
        <begin position="1"/>
        <end position="19"/>
    </location>
</feature>
<dbReference type="CDD" id="cd00099">
    <property type="entry name" value="IgV"/>
    <property type="match status" value="1"/>
</dbReference>
<keyword evidence="4" id="KW-0393">Immunoglobulin domain</keyword>
<dbReference type="PROSITE" id="PS50835">
    <property type="entry name" value="IG_LIKE"/>
    <property type="match status" value="2"/>
</dbReference>
<keyword evidence="9" id="KW-1185">Reference proteome</keyword>
<evidence type="ECO:0000256" key="2">
    <source>
        <dbReference type="ARBA" id="ARBA00023130"/>
    </source>
</evidence>
<dbReference type="PANTHER" id="PTHR19367">
    <property type="entry name" value="T-CELL RECEPTOR ALPHA CHAIN V REGION"/>
    <property type="match status" value="1"/>
</dbReference>
<dbReference type="Gene3D" id="2.60.40.10">
    <property type="entry name" value="Immunoglobulins"/>
    <property type="match status" value="3"/>
</dbReference>
<dbReference type="SMART" id="SM00406">
    <property type="entry name" value="IGv"/>
    <property type="match status" value="2"/>
</dbReference>
<reference evidence="8" key="1">
    <citation type="submission" date="2019-10" db="EMBL/GenBank/DDBJ databases">
        <title>The sequence and de novo assembly of the wild yak genome.</title>
        <authorList>
            <person name="Liu Y."/>
        </authorList>
    </citation>
    <scope>NUCLEOTIDE SEQUENCE [LARGE SCALE GENOMIC DNA]</scope>
    <source>
        <strain evidence="8">WY2019</strain>
    </source>
</reference>
<evidence type="ECO:0000259" key="7">
    <source>
        <dbReference type="PROSITE" id="PS50835"/>
    </source>
</evidence>
<dbReference type="GO" id="GO:0042101">
    <property type="term" value="C:T cell receptor complex"/>
    <property type="evidence" value="ECO:0007669"/>
    <property type="project" value="UniProtKB-KW"/>
</dbReference>
<feature type="domain" description="Ig-like" evidence="7">
    <location>
        <begin position="98"/>
        <end position="187"/>
    </location>
</feature>
<evidence type="ECO:0000313" key="8">
    <source>
        <dbReference type="EMBL" id="MXQ99372.1"/>
    </source>
</evidence>
<dbReference type="Proteomes" id="UP000322234">
    <property type="component" value="Unassembled WGS sequence"/>
</dbReference>
<dbReference type="InterPro" id="IPR013106">
    <property type="entry name" value="Ig_V-set"/>
</dbReference>
<keyword evidence="1 6" id="KW-0732">Signal</keyword>
<evidence type="ECO:0000313" key="9">
    <source>
        <dbReference type="Proteomes" id="UP000322234"/>
    </source>
</evidence>
<evidence type="ECO:0000256" key="5">
    <source>
        <dbReference type="ARBA" id="ARBA00043266"/>
    </source>
</evidence>
<proteinExistence type="predicted"/>
<gene>
    <name evidence="8" type="ORF">E5288_WYG021765</name>
</gene>
<comment type="caution">
    <text evidence="8">The sequence shown here is derived from an EMBL/GenBank/DDBJ whole genome shotgun (WGS) entry which is preliminary data.</text>
</comment>
<organism evidence="8 9">
    <name type="scientific">Bos mutus</name>
    <name type="common">wild yak</name>
    <dbReference type="NCBI Taxonomy" id="72004"/>
    <lineage>
        <taxon>Eukaryota</taxon>
        <taxon>Metazoa</taxon>
        <taxon>Chordata</taxon>
        <taxon>Craniata</taxon>
        <taxon>Vertebrata</taxon>
        <taxon>Euteleostomi</taxon>
        <taxon>Mammalia</taxon>
        <taxon>Eutheria</taxon>
        <taxon>Laurasiatheria</taxon>
        <taxon>Artiodactyla</taxon>
        <taxon>Ruminantia</taxon>
        <taxon>Pecora</taxon>
        <taxon>Bovidae</taxon>
        <taxon>Bovinae</taxon>
        <taxon>Bos</taxon>
    </lineage>
</organism>
<evidence type="ECO:0000256" key="1">
    <source>
        <dbReference type="ARBA" id="ARBA00022729"/>
    </source>
</evidence>
<dbReference type="SUPFAM" id="SSF48726">
    <property type="entry name" value="Immunoglobulin"/>
    <property type="match status" value="3"/>
</dbReference>
<dbReference type="InterPro" id="IPR003599">
    <property type="entry name" value="Ig_sub"/>
</dbReference>
<dbReference type="SMART" id="SM00409">
    <property type="entry name" value="IG"/>
    <property type="match status" value="2"/>
</dbReference>
<evidence type="ECO:0000256" key="4">
    <source>
        <dbReference type="ARBA" id="ARBA00023319"/>
    </source>
</evidence>
<keyword evidence="5" id="KW-1279">T cell receptor</keyword>